<name>A0ABU6XKA6_9FABA</name>
<gene>
    <name evidence="2" type="ORF">PIB30_060126</name>
</gene>
<dbReference type="EMBL" id="JASCZI010211976">
    <property type="protein sequence ID" value="MED6197804.1"/>
    <property type="molecule type" value="Genomic_DNA"/>
</dbReference>
<dbReference type="InterPro" id="IPR011320">
    <property type="entry name" value="RNase_H1_N"/>
</dbReference>
<protein>
    <recommendedName>
        <fullName evidence="1">Ribonuclease H1 N-terminal domain-containing protein</fullName>
    </recommendedName>
</protein>
<feature type="domain" description="Ribonuclease H1 N-terminal" evidence="1">
    <location>
        <begin position="10"/>
        <end position="50"/>
    </location>
</feature>
<evidence type="ECO:0000313" key="2">
    <source>
        <dbReference type="EMBL" id="MED6197804.1"/>
    </source>
</evidence>
<dbReference type="Gene3D" id="3.40.970.10">
    <property type="entry name" value="Ribonuclease H1, N-terminal domain"/>
    <property type="match status" value="1"/>
</dbReference>
<evidence type="ECO:0000313" key="3">
    <source>
        <dbReference type="Proteomes" id="UP001341840"/>
    </source>
</evidence>
<comment type="caution">
    <text evidence="2">The sequence shown here is derived from an EMBL/GenBank/DDBJ whole genome shotgun (WGS) entry which is preliminary data.</text>
</comment>
<organism evidence="2 3">
    <name type="scientific">Stylosanthes scabra</name>
    <dbReference type="NCBI Taxonomy" id="79078"/>
    <lineage>
        <taxon>Eukaryota</taxon>
        <taxon>Viridiplantae</taxon>
        <taxon>Streptophyta</taxon>
        <taxon>Embryophyta</taxon>
        <taxon>Tracheophyta</taxon>
        <taxon>Spermatophyta</taxon>
        <taxon>Magnoliopsida</taxon>
        <taxon>eudicotyledons</taxon>
        <taxon>Gunneridae</taxon>
        <taxon>Pentapetalae</taxon>
        <taxon>rosids</taxon>
        <taxon>fabids</taxon>
        <taxon>Fabales</taxon>
        <taxon>Fabaceae</taxon>
        <taxon>Papilionoideae</taxon>
        <taxon>50 kb inversion clade</taxon>
        <taxon>dalbergioids sensu lato</taxon>
        <taxon>Dalbergieae</taxon>
        <taxon>Pterocarpus clade</taxon>
        <taxon>Stylosanthes</taxon>
    </lineage>
</organism>
<evidence type="ECO:0000259" key="1">
    <source>
        <dbReference type="Pfam" id="PF01693"/>
    </source>
</evidence>
<dbReference type="Pfam" id="PF01693">
    <property type="entry name" value="Cauli_VI"/>
    <property type="match status" value="1"/>
</dbReference>
<dbReference type="Proteomes" id="UP001341840">
    <property type="component" value="Unassembled WGS sequence"/>
</dbReference>
<proteinExistence type="predicted"/>
<dbReference type="InterPro" id="IPR037056">
    <property type="entry name" value="RNase_H1_N_sf"/>
</dbReference>
<reference evidence="2 3" key="1">
    <citation type="journal article" date="2023" name="Plants (Basel)">
        <title>Bridging the Gap: Combining Genomics and Transcriptomics Approaches to Understand Stylosanthes scabra, an Orphan Legume from the Brazilian Caatinga.</title>
        <authorList>
            <person name="Ferreira-Neto J.R.C."/>
            <person name="da Silva M.D."/>
            <person name="Binneck E."/>
            <person name="de Melo N.F."/>
            <person name="da Silva R.H."/>
            <person name="de Melo A.L.T.M."/>
            <person name="Pandolfi V."/>
            <person name="Bustamante F.O."/>
            <person name="Brasileiro-Vidal A.C."/>
            <person name="Benko-Iseppon A.M."/>
        </authorList>
    </citation>
    <scope>NUCLEOTIDE SEQUENCE [LARGE SCALE GENOMIC DNA]</scope>
    <source>
        <tissue evidence="2">Leaves</tissue>
    </source>
</reference>
<sequence>MRSMEGGKYKHYAIRNERVTGQKWSMANKQVQGFSGCESKGFTSYRDAFKYLNCRDDGMLLMLVDQWHCRVVNPIVVNKDSNTRVVFVVDDRVGGFSHIGVSDIIAANPGSTQRGAFCDRGRHVVSVGICITIEGLLGFDARKVMGDVAMKMIEETLSLPRRAQTLASFLVVDATGGTQNDPSEEYFVIEEGMQ</sequence>
<keyword evidence="3" id="KW-1185">Reference proteome</keyword>
<accession>A0ABU6XKA6</accession>